<accession>A0ABU9NDJ8</accession>
<dbReference type="EMBL" id="JBCGDO010000052">
    <property type="protein sequence ID" value="MEM0544053.1"/>
    <property type="molecule type" value="Genomic_DNA"/>
</dbReference>
<dbReference type="InterPro" id="IPR021655">
    <property type="entry name" value="Put_metal-bd"/>
</dbReference>
<protein>
    <submittedName>
        <fullName evidence="3">MopE-related protein</fullName>
    </submittedName>
</protein>
<feature type="chain" id="PRO_5046317253" evidence="1">
    <location>
        <begin position="19"/>
        <end position="1186"/>
    </location>
</feature>
<keyword evidence="4" id="KW-1185">Reference proteome</keyword>
<evidence type="ECO:0000313" key="3">
    <source>
        <dbReference type="EMBL" id="MEM0544053.1"/>
    </source>
</evidence>
<sequence length="1186" mass="120239">MKRILLYLVFLMPLYALSQNFSNWTGAGNWSNAGNWSSGTNYGQLQFQGAGNPTNSVNDVNGMSQWRLYFNGSVAYNLTGSGSVNLFDFGGQNSWVLSDATANQTINFPINFNDGGSRPSFITARNTGGFTFNGNVGTGGNVTQLRVANTNSSSSVSINTLSGNKPLIVGRDNLDANQSNTRVTLAGDSSSGYLGAITVHAGTLFVNGATGSSSAVSVSSGNSATLAGSGSIGGSVSLSGLVSPGGTSNSTATLTTGSFTFNSNSSYRIEMNNATGTSGTANGWDRIISSGTITCSATPITLNLVSLSVANFNPANNYTWPIASGSGVLGFNTSNFVINTSLFAPFTGTFAVTLSGGNTINLVYTAPTLAPAQPSAISGAINLCNGATQTYSVTNDPNATSYEWTLPNGWTGTSSTSSINVTVASPGGTISVIAKNASGDSLPSSLVVAVGTETSITIQPSASAQSFCLGSSVTPLTVVASGNSLTYQWYSNTIPSNSGGILLNGATSSSYTPVYVGGTTLFYYCVVGGFCAPTSVTSSVSGGVTIDGLPTDSATYTITSGSNGGQGFGPWSFNVSGGNGGTFTGSSDIGTAWGLFANSGGLTSVVRPFAGPLALGNTVSFAFDNGNVDTNQRVGIRLRNSSNNILTEFRFIGGGTQYSIADATTSDTGINFTSGGLSHITFAYTAANTYSISITRSGVTTVLTGRTFASVGGGSVPAQIEFFNSNAGGGSDKDVFFTDLSIGRPRVFVQPSNSSQAVCQNAAATNLSVTAFGANLGYQWFSNPGAILLDGQTSATFTPPTATAGTNTYYCVVSYTGTCGTAPSSTSSNSGNITVNPIPTLAGITSNSPICSGSNAVFTITGTSGSLVTYTGSVSGTVTLVGGTATITIPGVTADTTLNLTNISTANCIQVLTGISATVVVNAVPVTSSITGMTTACAGSTTSYSVANTAGSTYAWTITGGTQASGTNTNSITVTWGAAGAGSVSVVETNAALCSGTVVTLLVTVGAQPVWYTDADNDNYPSSAATVTQCERPLNGKLASELAALTVDCNDNNAGINPGATEICWNGIDENCNGLRSEGCAPVVVNMATANNTVLPSFSTGVAAQAYTFSGATTATYRFTIVNNQTLESQEVTSPTRFITIPVSMRNFNISYSVTAAAVIDGENVPYAGNTITVLSPIVPLVKLTP</sequence>
<dbReference type="RefSeq" id="WP_342697217.1">
    <property type="nucleotide sequence ID" value="NZ_JBCGDO010000052.1"/>
</dbReference>
<evidence type="ECO:0000313" key="4">
    <source>
        <dbReference type="Proteomes" id="UP001460072"/>
    </source>
</evidence>
<name>A0ABU9NDJ8_9FLAO</name>
<dbReference type="InterPro" id="IPR007110">
    <property type="entry name" value="Ig-like_dom"/>
</dbReference>
<proteinExistence type="predicted"/>
<dbReference type="Proteomes" id="UP001460072">
    <property type="component" value="Unassembled WGS sequence"/>
</dbReference>
<dbReference type="InterPro" id="IPR045829">
    <property type="entry name" value="PKD_6"/>
</dbReference>
<dbReference type="Pfam" id="PF11617">
    <property type="entry name" value="Cu-binding_MopE"/>
    <property type="match status" value="1"/>
</dbReference>
<evidence type="ECO:0000256" key="1">
    <source>
        <dbReference type="SAM" id="SignalP"/>
    </source>
</evidence>
<comment type="caution">
    <text evidence="3">The sequence shown here is derived from an EMBL/GenBank/DDBJ whole genome shotgun (WGS) entry which is preliminary data.</text>
</comment>
<gene>
    <name evidence="3" type="ORF">WFZ85_15790</name>
</gene>
<reference evidence="3 4" key="1">
    <citation type="submission" date="2024-03" db="EMBL/GenBank/DDBJ databases">
        <title>Two novel species of the genus Flavobacterium exhibiting potentially degradation of complex polysaccharides.</title>
        <authorList>
            <person name="Lian X."/>
        </authorList>
    </citation>
    <scope>NUCLEOTIDE SEQUENCE [LARGE SCALE GENOMIC DNA]</scope>
    <source>
        <strain evidence="4">j3</strain>
    </source>
</reference>
<dbReference type="PROSITE" id="PS50835">
    <property type="entry name" value="IG_LIKE"/>
    <property type="match status" value="1"/>
</dbReference>
<keyword evidence="1" id="KW-0732">Signal</keyword>
<organism evidence="3 4">
    <name type="scientific">Flavobacterium aureirubrum</name>
    <dbReference type="NCBI Taxonomy" id="3133147"/>
    <lineage>
        <taxon>Bacteria</taxon>
        <taxon>Pseudomonadati</taxon>
        <taxon>Bacteroidota</taxon>
        <taxon>Flavobacteriia</taxon>
        <taxon>Flavobacteriales</taxon>
        <taxon>Flavobacteriaceae</taxon>
        <taxon>Flavobacterium</taxon>
    </lineage>
</organism>
<feature type="domain" description="Ig-like" evidence="2">
    <location>
        <begin position="745"/>
        <end position="834"/>
    </location>
</feature>
<dbReference type="Pfam" id="PF19408">
    <property type="entry name" value="PKD_6"/>
    <property type="match status" value="2"/>
</dbReference>
<feature type="signal peptide" evidence="1">
    <location>
        <begin position="1"/>
        <end position="18"/>
    </location>
</feature>
<evidence type="ECO:0000259" key="2">
    <source>
        <dbReference type="PROSITE" id="PS50835"/>
    </source>
</evidence>
<feature type="non-terminal residue" evidence="3">
    <location>
        <position position="1186"/>
    </location>
</feature>